<evidence type="ECO:0000313" key="1">
    <source>
        <dbReference type="EMBL" id="ABD70550.1"/>
    </source>
</evidence>
<keyword evidence="2" id="KW-1185">Reference proteome</keyword>
<dbReference type="EMBL" id="CP000267">
    <property type="protein sequence ID" value="ABD70550.1"/>
    <property type="molecule type" value="Genomic_DNA"/>
</dbReference>
<dbReference type="KEGG" id="rfr:Rfer_2838"/>
<reference evidence="2" key="1">
    <citation type="submission" date="2006-02" db="EMBL/GenBank/DDBJ databases">
        <title>Complete sequence of chromosome of Rhodoferax ferrireducens DSM 15236.</title>
        <authorList>
            <person name="Copeland A."/>
            <person name="Lucas S."/>
            <person name="Lapidus A."/>
            <person name="Barry K."/>
            <person name="Detter J.C."/>
            <person name="Glavina del Rio T."/>
            <person name="Hammon N."/>
            <person name="Israni S."/>
            <person name="Pitluck S."/>
            <person name="Brettin T."/>
            <person name="Bruce D."/>
            <person name="Han C."/>
            <person name="Tapia R."/>
            <person name="Gilna P."/>
            <person name="Kiss H."/>
            <person name="Schmutz J."/>
            <person name="Larimer F."/>
            <person name="Land M."/>
            <person name="Kyrpides N."/>
            <person name="Ivanova N."/>
            <person name="Richardson P."/>
        </authorList>
    </citation>
    <scope>NUCLEOTIDE SEQUENCE [LARGE SCALE GENOMIC DNA]</scope>
    <source>
        <strain evidence="2">ATCC BAA-621 / DSM 15236 / T118</strain>
    </source>
</reference>
<gene>
    <name evidence="1" type="ordered locus">Rfer_2838</name>
</gene>
<name>Q21UK3_ALBFT</name>
<dbReference type="Proteomes" id="UP000008332">
    <property type="component" value="Chromosome"/>
</dbReference>
<accession>Q21UK3</accession>
<dbReference type="RefSeq" id="WP_011465116.1">
    <property type="nucleotide sequence ID" value="NC_007908.1"/>
</dbReference>
<dbReference type="AlphaFoldDB" id="Q21UK3"/>
<organism evidence="1 2">
    <name type="scientific">Albidiferax ferrireducens (strain ATCC BAA-621 / DSM 15236 / T118)</name>
    <name type="common">Rhodoferax ferrireducens</name>
    <dbReference type="NCBI Taxonomy" id="338969"/>
    <lineage>
        <taxon>Bacteria</taxon>
        <taxon>Pseudomonadati</taxon>
        <taxon>Pseudomonadota</taxon>
        <taxon>Betaproteobacteria</taxon>
        <taxon>Burkholderiales</taxon>
        <taxon>Comamonadaceae</taxon>
        <taxon>Rhodoferax</taxon>
    </lineage>
</organism>
<dbReference type="HOGENOM" id="CLU_2397639_0_0_4"/>
<sequence>MNKQTLPPSVRRAINRKAHELALVQERRIKAELIAQAIASQDCVAAGDDGLCGMRPLTDVELAALFKPFDLNELFKPGEDALSDFRKPHDKTD</sequence>
<evidence type="ECO:0000313" key="2">
    <source>
        <dbReference type="Proteomes" id="UP000008332"/>
    </source>
</evidence>
<protein>
    <submittedName>
        <fullName evidence="1">Uncharacterized protein</fullName>
    </submittedName>
</protein>
<proteinExistence type="predicted"/>